<gene>
    <name evidence="1" type="ORF">BU26DRAFT_558887</name>
</gene>
<sequence>MLDSPRKHRSREREVWRVKGSWKIRIKSAIKASSPSSILKATPRPPPSCKASAAVHVSLQLLQARQSPSTVTIVTLFLRQQSPLNRKSPFYSDRRLMTRAVAYARITSKDYLLYILRSISRLSRFVYVKLNVRYLDCLLVDIFLLFAVPRLLEPIALIRRHNSRNAFATLQVSLPTLLRHVQ</sequence>
<keyword evidence="2" id="KW-1185">Reference proteome</keyword>
<dbReference type="RefSeq" id="XP_033689173.1">
    <property type="nucleotide sequence ID" value="XM_033832613.1"/>
</dbReference>
<accession>A0A6A6IUS3</accession>
<evidence type="ECO:0000313" key="1">
    <source>
        <dbReference type="EMBL" id="KAF2254169.1"/>
    </source>
</evidence>
<protein>
    <submittedName>
        <fullName evidence="1">Uncharacterized protein</fullName>
    </submittedName>
</protein>
<evidence type="ECO:0000313" key="2">
    <source>
        <dbReference type="Proteomes" id="UP000800094"/>
    </source>
</evidence>
<organism evidence="1 2">
    <name type="scientific">Trematosphaeria pertusa</name>
    <dbReference type="NCBI Taxonomy" id="390896"/>
    <lineage>
        <taxon>Eukaryota</taxon>
        <taxon>Fungi</taxon>
        <taxon>Dikarya</taxon>
        <taxon>Ascomycota</taxon>
        <taxon>Pezizomycotina</taxon>
        <taxon>Dothideomycetes</taxon>
        <taxon>Pleosporomycetidae</taxon>
        <taxon>Pleosporales</taxon>
        <taxon>Massarineae</taxon>
        <taxon>Trematosphaeriaceae</taxon>
        <taxon>Trematosphaeria</taxon>
    </lineage>
</organism>
<dbReference type="Proteomes" id="UP000800094">
    <property type="component" value="Unassembled WGS sequence"/>
</dbReference>
<dbReference type="GeneID" id="54585943"/>
<dbReference type="EMBL" id="ML987190">
    <property type="protein sequence ID" value="KAF2254169.1"/>
    <property type="molecule type" value="Genomic_DNA"/>
</dbReference>
<proteinExistence type="predicted"/>
<reference evidence="1" key="1">
    <citation type="journal article" date="2020" name="Stud. Mycol.">
        <title>101 Dothideomycetes genomes: a test case for predicting lifestyles and emergence of pathogens.</title>
        <authorList>
            <person name="Haridas S."/>
            <person name="Albert R."/>
            <person name="Binder M."/>
            <person name="Bloem J."/>
            <person name="Labutti K."/>
            <person name="Salamov A."/>
            <person name="Andreopoulos B."/>
            <person name="Baker S."/>
            <person name="Barry K."/>
            <person name="Bills G."/>
            <person name="Bluhm B."/>
            <person name="Cannon C."/>
            <person name="Castanera R."/>
            <person name="Culley D."/>
            <person name="Daum C."/>
            <person name="Ezra D."/>
            <person name="Gonzalez J."/>
            <person name="Henrissat B."/>
            <person name="Kuo A."/>
            <person name="Liang C."/>
            <person name="Lipzen A."/>
            <person name="Lutzoni F."/>
            <person name="Magnuson J."/>
            <person name="Mondo S."/>
            <person name="Nolan M."/>
            <person name="Ohm R."/>
            <person name="Pangilinan J."/>
            <person name="Park H.-J."/>
            <person name="Ramirez L."/>
            <person name="Alfaro M."/>
            <person name="Sun H."/>
            <person name="Tritt A."/>
            <person name="Yoshinaga Y."/>
            <person name="Zwiers L.-H."/>
            <person name="Turgeon B."/>
            <person name="Goodwin S."/>
            <person name="Spatafora J."/>
            <person name="Crous P."/>
            <person name="Grigoriev I."/>
        </authorList>
    </citation>
    <scope>NUCLEOTIDE SEQUENCE</scope>
    <source>
        <strain evidence="1">CBS 122368</strain>
    </source>
</reference>
<name>A0A6A6IUS3_9PLEO</name>
<dbReference type="AlphaFoldDB" id="A0A6A6IUS3"/>